<comment type="caution">
    <text evidence="2">The sequence shown here is derived from an EMBL/GenBank/DDBJ whole genome shotgun (WGS) entry which is preliminary data.</text>
</comment>
<keyword evidence="1" id="KW-0812">Transmembrane</keyword>
<gene>
    <name evidence="2" type="ORF">tloyanaT_15390</name>
</gene>
<keyword evidence="1" id="KW-1133">Transmembrane helix</keyword>
<evidence type="ECO:0000256" key="1">
    <source>
        <dbReference type="SAM" id="Phobius"/>
    </source>
</evidence>
<dbReference type="Proteomes" id="UP001157134">
    <property type="component" value="Unassembled WGS sequence"/>
</dbReference>
<feature type="transmembrane region" description="Helical" evidence="1">
    <location>
        <begin position="6"/>
        <end position="24"/>
    </location>
</feature>
<name>A0ABQ6HAZ7_9GAMM</name>
<evidence type="ECO:0000313" key="3">
    <source>
        <dbReference type="Proteomes" id="UP001157134"/>
    </source>
</evidence>
<sequence>MDIFSFMLIVLFGFLFNVLPWGLVLVSNKASGAQKLIWFLMAFCLSWLGFFVYYFLIIKPEWEKSYRGSPVARTETGIPVRNLR</sequence>
<organism evidence="2 3">
    <name type="scientific">Thalassotalea loyana</name>
    <dbReference type="NCBI Taxonomy" id="280483"/>
    <lineage>
        <taxon>Bacteria</taxon>
        <taxon>Pseudomonadati</taxon>
        <taxon>Pseudomonadota</taxon>
        <taxon>Gammaproteobacteria</taxon>
        <taxon>Alteromonadales</taxon>
        <taxon>Colwelliaceae</taxon>
        <taxon>Thalassotalea</taxon>
    </lineage>
</organism>
<dbReference type="EMBL" id="BSSV01000003">
    <property type="protein sequence ID" value="GLX85287.1"/>
    <property type="molecule type" value="Genomic_DNA"/>
</dbReference>
<evidence type="ECO:0008006" key="4">
    <source>
        <dbReference type="Google" id="ProtNLM"/>
    </source>
</evidence>
<feature type="transmembrane region" description="Helical" evidence="1">
    <location>
        <begin position="36"/>
        <end position="57"/>
    </location>
</feature>
<keyword evidence="3" id="KW-1185">Reference proteome</keyword>
<accession>A0ABQ6HAZ7</accession>
<proteinExistence type="predicted"/>
<reference evidence="2 3" key="1">
    <citation type="submission" date="2023-03" db="EMBL/GenBank/DDBJ databases">
        <title>Thalassotalea loyana LMG 22536T draft genome sequence.</title>
        <authorList>
            <person name="Sawabe T."/>
        </authorList>
    </citation>
    <scope>NUCLEOTIDE SEQUENCE [LARGE SCALE GENOMIC DNA]</scope>
    <source>
        <strain evidence="2 3">LMG 22536</strain>
    </source>
</reference>
<dbReference type="RefSeq" id="WP_284297256.1">
    <property type="nucleotide sequence ID" value="NZ_BSSV01000003.1"/>
</dbReference>
<keyword evidence="1" id="KW-0472">Membrane</keyword>
<evidence type="ECO:0000313" key="2">
    <source>
        <dbReference type="EMBL" id="GLX85287.1"/>
    </source>
</evidence>
<protein>
    <recommendedName>
        <fullName evidence="4">Cardiolipin synthase N-terminal domain-containing protein</fullName>
    </recommendedName>
</protein>